<name>A0ABT0DGK3_9HYPH</name>
<keyword evidence="2" id="KW-1185">Reference proteome</keyword>
<gene>
    <name evidence="1" type="ORF">MWN33_00005</name>
</gene>
<dbReference type="EMBL" id="JALKCG010000001">
    <property type="protein sequence ID" value="MCK0206412.1"/>
    <property type="molecule type" value="Genomic_DNA"/>
</dbReference>
<evidence type="ECO:0000313" key="2">
    <source>
        <dbReference type="Proteomes" id="UP001202867"/>
    </source>
</evidence>
<accession>A0ABT0DGK3</accession>
<protein>
    <submittedName>
        <fullName evidence="1">Uncharacterized protein</fullName>
    </submittedName>
</protein>
<sequence length="123" mass="13263">MAAFGIRDVVDTGIRVGCGVCAIAQPAITIERTDFGTFEPDVSHLGDDDLIRADAVCPFSDSTPDETQLAATLFSDEDPIQDRRIGRYSRLMSGYVTDAAAREQSSSGGLTNWMLESLLSKNT</sequence>
<reference evidence="2" key="2">
    <citation type="submission" date="2023-07" db="EMBL/GenBank/DDBJ databases">
        <title>Ancylobacter moscoviensis sp. nov., facultatively methylotrophic bacteria from activated sludge and the reclassification of Starkeya novella (Starkey 1934) Kelly et al. 2000 as Ancylobacter novellus comb. nov., Starkeya koreensis Im et al. 2006 as Ancylobacter koreensis comb.nov., Angulomicrobium tetraedrale Vasil'eva et al. 1986 as Ancylobacter tetraedralis comb. nov., Angulomicrobium amanitiforme Fritz et al. 2004 as Ancylobacter amanitiformis comb. nov. and Methylorhabdus multivorans Doronina et al. 1996 as Ancylobacter multivorans comb. nov. and emended description of the genus Ancylobacter.</title>
        <authorList>
            <person name="Doronina N."/>
            <person name="Chemodurova A."/>
            <person name="Grouzdev D."/>
            <person name="Koziaeva V."/>
            <person name="Shi W."/>
            <person name="Wu L."/>
            <person name="Kaparullina E."/>
        </authorList>
    </citation>
    <scope>NUCLEOTIDE SEQUENCE [LARGE SCALE GENOMIC DNA]</scope>
    <source>
        <strain evidence="2">Jip08</strain>
    </source>
</reference>
<proteinExistence type="predicted"/>
<reference evidence="1 2" key="1">
    <citation type="submission" date="2022-04" db="EMBL/GenBank/DDBJ databases">
        <authorList>
            <person name="Grouzdev D.S."/>
            <person name="Pantiukh K.S."/>
            <person name="Krutkina M.S."/>
        </authorList>
    </citation>
    <scope>NUCLEOTIDE SEQUENCE [LARGE SCALE GENOMIC DNA]</scope>
    <source>
        <strain evidence="1 2">Jip08</strain>
    </source>
</reference>
<evidence type="ECO:0000313" key="1">
    <source>
        <dbReference type="EMBL" id="MCK0206412.1"/>
    </source>
</evidence>
<dbReference type="Proteomes" id="UP001202867">
    <property type="component" value="Unassembled WGS sequence"/>
</dbReference>
<dbReference type="RefSeq" id="WP_247197983.1">
    <property type="nucleotide sequence ID" value="NZ_JALKCG010000001.1"/>
</dbReference>
<comment type="caution">
    <text evidence="1">The sequence shown here is derived from an EMBL/GenBank/DDBJ whole genome shotgun (WGS) entry which is preliminary data.</text>
</comment>
<organism evidence="1 2">
    <name type="scientific">Ancylobacter koreensis</name>
    <dbReference type="NCBI Taxonomy" id="266121"/>
    <lineage>
        <taxon>Bacteria</taxon>
        <taxon>Pseudomonadati</taxon>
        <taxon>Pseudomonadota</taxon>
        <taxon>Alphaproteobacteria</taxon>
        <taxon>Hyphomicrobiales</taxon>
        <taxon>Xanthobacteraceae</taxon>
        <taxon>Ancylobacter</taxon>
    </lineage>
</organism>